<keyword evidence="3" id="KW-1185">Reference proteome</keyword>
<feature type="compositionally biased region" description="Low complexity" evidence="1">
    <location>
        <begin position="29"/>
        <end position="38"/>
    </location>
</feature>
<dbReference type="Proteomes" id="UP001501676">
    <property type="component" value="Unassembled WGS sequence"/>
</dbReference>
<feature type="region of interest" description="Disordered" evidence="1">
    <location>
        <begin position="129"/>
        <end position="150"/>
    </location>
</feature>
<feature type="compositionally biased region" description="Basic residues" evidence="1">
    <location>
        <begin position="41"/>
        <end position="50"/>
    </location>
</feature>
<dbReference type="EMBL" id="BAAAYN010000043">
    <property type="protein sequence ID" value="GAA3393585.1"/>
    <property type="molecule type" value="Genomic_DNA"/>
</dbReference>
<name>A0ABP6T5A6_9ACTN</name>
<evidence type="ECO:0000313" key="2">
    <source>
        <dbReference type="EMBL" id="GAA3393585.1"/>
    </source>
</evidence>
<feature type="compositionally biased region" description="Low complexity" evidence="1">
    <location>
        <begin position="7"/>
        <end position="21"/>
    </location>
</feature>
<feature type="region of interest" description="Disordered" evidence="1">
    <location>
        <begin position="1"/>
        <end position="81"/>
    </location>
</feature>
<evidence type="ECO:0000313" key="3">
    <source>
        <dbReference type="Proteomes" id="UP001501676"/>
    </source>
</evidence>
<reference evidence="3" key="1">
    <citation type="journal article" date="2019" name="Int. J. Syst. Evol. Microbiol.">
        <title>The Global Catalogue of Microorganisms (GCM) 10K type strain sequencing project: providing services to taxonomists for standard genome sequencing and annotation.</title>
        <authorList>
            <consortium name="The Broad Institute Genomics Platform"/>
            <consortium name="The Broad Institute Genome Sequencing Center for Infectious Disease"/>
            <person name="Wu L."/>
            <person name="Ma J."/>
        </authorList>
    </citation>
    <scope>NUCLEOTIDE SEQUENCE [LARGE SCALE GENOMIC DNA]</scope>
    <source>
        <strain evidence="3">JCM 9458</strain>
    </source>
</reference>
<protein>
    <submittedName>
        <fullName evidence="2">Uncharacterized protein</fullName>
    </submittedName>
</protein>
<proteinExistence type="predicted"/>
<dbReference type="RefSeq" id="WP_345731573.1">
    <property type="nucleotide sequence ID" value="NZ_BAAAYN010000043.1"/>
</dbReference>
<sequence length="150" mass="15515">MSDDSAKPSPADAAAAGSAPAGRPPAAGPPAAEAPAGESSRHRHRTRRRREPPAETDAPATTNAPATTARTRASDAGSDVREADKMLRGLVGAGPSLLSLDAAMRARDASRPTDDDLAEAEQSLTVVRRQYVPTESLPPGIRPAARRPNP</sequence>
<organism evidence="2 3">
    <name type="scientific">Cryptosporangium minutisporangium</name>
    <dbReference type="NCBI Taxonomy" id="113569"/>
    <lineage>
        <taxon>Bacteria</taxon>
        <taxon>Bacillati</taxon>
        <taxon>Actinomycetota</taxon>
        <taxon>Actinomycetes</taxon>
        <taxon>Cryptosporangiales</taxon>
        <taxon>Cryptosporangiaceae</taxon>
        <taxon>Cryptosporangium</taxon>
    </lineage>
</organism>
<gene>
    <name evidence="2" type="ORF">GCM10020369_59680</name>
</gene>
<comment type="caution">
    <text evidence="2">The sequence shown here is derived from an EMBL/GenBank/DDBJ whole genome shotgun (WGS) entry which is preliminary data.</text>
</comment>
<evidence type="ECO:0000256" key="1">
    <source>
        <dbReference type="SAM" id="MobiDB-lite"/>
    </source>
</evidence>
<accession>A0ABP6T5A6</accession>
<feature type="compositionally biased region" description="Low complexity" evidence="1">
    <location>
        <begin position="55"/>
        <end position="71"/>
    </location>
</feature>